<evidence type="ECO:0008006" key="3">
    <source>
        <dbReference type="Google" id="ProtNLM"/>
    </source>
</evidence>
<proteinExistence type="predicted"/>
<reference evidence="1 2" key="1">
    <citation type="submission" date="2014-05" db="EMBL/GenBank/DDBJ databases">
        <title>Novel Listeriaceae from food processing environments.</title>
        <authorList>
            <person name="den Bakker H.C."/>
        </authorList>
    </citation>
    <scope>NUCLEOTIDE SEQUENCE [LARGE SCALE GENOMIC DNA]</scope>
    <source>
        <strain evidence="1 2">FSL A5-0281</strain>
    </source>
</reference>
<dbReference type="STRING" id="1552123.EP57_04395"/>
<protein>
    <recommendedName>
        <fullName evidence="3">Conjugal transfer protein</fullName>
    </recommendedName>
</protein>
<comment type="caution">
    <text evidence="1">The sequence shown here is derived from an EMBL/GenBank/DDBJ whole genome shotgun (WGS) entry which is preliminary data.</text>
</comment>
<evidence type="ECO:0000313" key="2">
    <source>
        <dbReference type="Proteomes" id="UP000029844"/>
    </source>
</evidence>
<name>A0A099WF20_9LIST</name>
<dbReference type="InterPro" id="IPR010365">
    <property type="entry name" value="DUF961"/>
</dbReference>
<dbReference type="Proteomes" id="UP000029844">
    <property type="component" value="Unassembled WGS sequence"/>
</dbReference>
<dbReference type="EMBL" id="JNFA01000011">
    <property type="protein sequence ID" value="KGL42705.1"/>
    <property type="molecule type" value="Genomic_DNA"/>
</dbReference>
<evidence type="ECO:0000313" key="1">
    <source>
        <dbReference type="EMBL" id="KGL42705.1"/>
    </source>
</evidence>
<keyword evidence="2" id="KW-1185">Reference proteome</keyword>
<accession>A0A099WF20</accession>
<sequence length="118" mass="13093">MVPFFITKKKVGENMTLQNFCLKESEFGTLAFSSRKEMNDLTTGTGRNRKVTHHCYFLYGQKHAGGLDVFVPVDAVVPALEHDQTVRLINPVVEGLAQRSDGGGIINWVVKVDTLEAL</sequence>
<dbReference type="InterPro" id="IPR038620">
    <property type="entry name" value="YdcP-like_sf"/>
</dbReference>
<dbReference type="Pfam" id="PF06125">
    <property type="entry name" value="DUF961"/>
    <property type="match status" value="1"/>
</dbReference>
<organism evidence="1 2">
    <name type="scientific">Listeria booriae</name>
    <dbReference type="NCBI Taxonomy" id="1552123"/>
    <lineage>
        <taxon>Bacteria</taxon>
        <taxon>Bacillati</taxon>
        <taxon>Bacillota</taxon>
        <taxon>Bacilli</taxon>
        <taxon>Bacillales</taxon>
        <taxon>Listeriaceae</taxon>
        <taxon>Listeria</taxon>
    </lineage>
</organism>
<gene>
    <name evidence="1" type="ORF">EP57_04395</name>
</gene>
<dbReference type="AlphaFoldDB" id="A0A099WF20"/>
<dbReference type="Gene3D" id="2.40.50.390">
    <property type="entry name" value="Conjugative transposon protein, DUF961"/>
    <property type="match status" value="1"/>
</dbReference>